<dbReference type="InterPro" id="IPR010994">
    <property type="entry name" value="RuvA_2-like"/>
</dbReference>
<organism evidence="8 9">
    <name type="scientific">Acinetobacter qingfengensis</name>
    <dbReference type="NCBI Taxonomy" id="1262585"/>
    <lineage>
        <taxon>Bacteria</taxon>
        <taxon>Pseudomonadati</taxon>
        <taxon>Pseudomonadota</taxon>
        <taxon>Gammaproteobacteria</taxon>
        <taxon>Moraxellales</taxon>
        <taxon>Moraxellaceae</taxon>
        <taxon>Acinetobacter</taxon>
    </lineage>
</organism>
<dbReference type="SUPFAM" id="SSF102712">
    <property type="entry name" value="JAB1/MPN domain"/>
    <property type="match status" value="1"/>
</dbReference>
<dbReference type="Pfam" id="PF04002">
    <property type="entry name" value="RadC"/>
    <property type="match status" value="1"/>
</dbReference>
<proteinExistence type="inferred from homology"/>
<evidence type="ECO:0000256" key="6">
    <source>
        <dbReference type="RuleBase" id="RU003797"/>
    </source>
</evidence>
<dbReference type="InterPro" id="IPR025657">
    <property type="entry name" value="RadC_JAB"/>
</dbReference>
<evidence type="ECO:0000256" key="3">
    <source>
        <dbReference type="ARBA" id="ARBA00022801"/>
    </source>
</evidence>
<dbReference type="CDD" id="cd08071">
    <property type="entry name" value="MPN_DUF2466"/>
    <property type="match status" value="1"/>
</dbReference>
<dbReference type="NCBIfam" id="TIGR00608">
    <property type="entry name" value="radc"/>
    <property type="match status" value="1"/>
</dbReference>
<dbReference type="Gene3D" id="3.40.140.10">
    <property type="entry name" value="Cytidine Deaminase, domain 2"/>
    <property type="match status" value="1"/>
</dbReference>
<protein>
    <recommendedName>
        <fullName evidence="7">MPN domain-containing protein</fullName>
    </recommendedName>
</protein>
<dbReference type="RefSeq" id="WP_070068573.1">
    <property type="nucleotide sequence ID" value="NZ_MKKK01000001.1"/>
</dbReference>
<dbReference type="InterPro" id="IPR001405">
    <property type="entry name" value="UPF0758"/>
</dbReference>
<dbReference type="PANTHER" id="PTHR30471:SF3">
    <property type="entry name" value="UPF0758 PROTEIN YEES-RELATED"/>
    <property type="match status" value="1"/>
</dbReference>
<dbReference type="EMBL" id="MKKK01000001">
    <property type="protein sequence ID" value="OEY98194.1"/>
    <property type="molecule type" value="Genomic_DNA"/>
</dbReference>
<keyword evidence="1" id="KW-0645">Protease</keyword>
<dbReference type="GO" id="GO:0008237">
    <property type="term" value="F:metallopeptidase activity"/>
    <property type="evidence" value="ECO:0007669"/>
    <property type="project" value="UniProtKB-KW"/>
</dbReference>
<dbReference type="OrthoDB" id="9804482at2"/>
<dbReference type="PANTHER" id="PTHR30471">
    <property type="entry name" value="DNA REPAIR PROTEIN RADC"/>
    <property type="match status" value="1"/>
</dbReference>
<name>A0A1E7RFP6_9GAMM</name>
<dbReference type="NCBIfam" id="NF000642">
    <property type="entry name" value="PRK00024.1"/>
    <property type="match status" value="1"/>
</dbReference>
<dbReference type="PROSITE" id="PS50249">
    <property type="entry name" value="MPN"/>
    <property type="match status" value="1"/>
</dbReference>
<feature type="domain" description="MPN" evidence="7">
    <location>
        <begin position="104"/>
        <end position="226"/>
    </location>
</feature>
<evidence type="ECO:0000259" key="7">
    <source>
        <dbReference type="PROSITE" id="PS50249"/>
    </source>
</evidence>
<evidence type="ECO:0000313" key="8">
    <source>
        <dbReference type="EMBL" id="OEY98194.1"/>
    </source>
</evidence>
<sequence length="231" mass="26062">MSNPIKHWPTQERPRERLLSQGADALSDAELLAIFLRTGYQQHSAVSLARQLLTHFGGLRQILDASIDELTEFKGIGSSKYALLLASKALAQRYLQQQLELSANLQNSTLIIDFLKSKLRSERQELFAVLLLDQHCQLLEFEILFRGTFQQCSVSTQDIVRFALQKKAFHLIAVHNHPQGHALPSPEDLTFTDKLSSACQLLDLHLADHFIISHNDYFSFAEQGILAKAKA</sequence>
<comment type="similarity">
    <text evidence="6">Belongs to the UPF0758 family.</text>
</comment>
<keyword evidence="5" id="KW-0482">Metalloprotease</keyword>
<evidence type="ECO:0000256" key="2">
    <source>
        <dbReference type="ARBA" id="ARBA00022723"/>
    </source>
</evidence>
<evidence type="ECO:0000256" key="1">
    <source>
        <dbReference type="ARBA" id="ARBA00022670"/>
    </source>
</evidence>
<dbReference type="InterPro" id="IPR037518">
    <property type="entry name" value="MPN"/>
</dbReference>
<keyword evidence="4" id="KW-0862">Zinc</keyword>
<reference evidence="8 9" key="1">
    <citation type="submission" date="2016-09" db="EMBL/GenBank/DDBJ databases">
        <authorList>
            <person name="Capua I."/>
            <person name="De Benedictis P."/>
            <person name="Joannis T."/>
            <person name="Lombin L.H."/>
            <person name="Cattoli G."/>
        </authorList>
    </citation>
    <scope>NUCLEOTIDE SEQUENCE [LARGE SCALE GENOMIC DNA]</scope>
    <source>
        <strain evidence="8 9">ANC 4671</strain>
    </source>
</reference>
<dbReference type="Proteomes" id="UP000185895">
    <property type="component" value="Unassembled WGS sequence"/>
</dbReference>
<keyword evidence="2" id="KW-0479">Metal-binding</keyword>
<evidence type="ECO:0000313" key="9">
    <source>
        <dbReference type="Proteomes" id="UP000185895"/>
    </source>
</evidence>
<dbReference type="InterPro" id="IPR046778">
    <property type="entry name" value="UPF0758_N"/>
</dbReference>
<evidence type="ECO:0000256" key="4">
    <source>
        <dbReference type="ARBA" id="ARBA00022833"/>
    </source>
</evidence>
<gene>
    <name evidence="8" type="ORF">BJI46_01345</name>
</gene>
<comment type="caution">
    <text evidence="8">The sequence shown here is derived from an EMBL/GenBank/DDBJ whole genome shotgun (WGS) entry which is preliminary data.</text>
</comment>
<dbReference type="Gene3D" id="1.10.150.20">
    <property type="entry name" value="5' to 3' exonuclease, C-terminal subdomain"/>
    <property type="match status" value="1"/>
</dbReference>
<keyword evidence="3" id="KW-0378">Hydrolase</keyword>
<evidence type="ECO:0000256" key="5">
    <source>
        <dbReference type="ARBA" id="ARBA00023049"/>
    </source>
</evidence>
<dbReference type="InterPro" id="IPR020891">
    <property type="entry name" value="UPF0758_CS"/>
</dbReference>
<dbReference type="Pfam" id="PF20582">
    <property type="entry name" value="UPF0758_N"/>
    <property type="match status" value="1"/>
</dbReference>
<dbReference type="PROSITE" id="PS01302">
    <property type="entry name" value="UPF0758"/>
    <property type="match status" value="1"/>
</dbReference>
<accession>A0A1E7RFP6</accession>
<dbReference type="GO" id="GO:0046872">
    <property type="term" value="F:metal ion binding"/>
    <property type="evidence" value="ECO:0007669"/>
    <property type="project" value="UniProtKB-KW"/>
</dbReference>
<keyword evidence="9" id="KW-1185">Reference proteome</keyword>
<dbReference type="AlphaFoldDB" id="A0A1E7RFP6"/>
<dbReference type="GO" id="GO:0006508">
    <property type="term" value="P:proteolysis"/>
    <property type="evidence" value="ECO:0007669"/>
    <property type="project" value="UniProtKB-KW"/>
</dbReference>
<dbReference type="SUPFAM" id="SSF47781">
    <property type="entry name" value="RuvA domain 2-like"/>
    <property type="match status" value="1"/>
</dbReference>
<dbReference type="STRING" id="1262585.BJI46_01345"/>